<dbReference type="KEGG" id="pvac:HC248_01760"/>
<evidence type="ECO:0000256" key="1">
    <source>
        <dbReference type="ARBA" id="ARBA00022729"/>
    </source>
</evidence>
<evidence type="ECO:0000256" key="2">
    <source>
        <dbReference type="SAM" id="SignalP"/>
    </source>
</evidence>
<dbReference type="EMBL" id="CP051461">
    <property type="protein sequence ID" value="QJC56454.1"/>
    <property type="molecule type" value="Genomic_DNA"/>
</dbReference>
<keyword evidence="1 2" id="KW-0732">Signal</keyword>
<dbReference type="Gene3D" id="3.40.190.170">
    <property type="entry name" value="Bacterial extracellular solute-binding protein, family 7"/>
    <property type="match status" value="1"/>
</dbReference>
<gene>
    <name evidence="3" type="ORF">HC248_01760</name>
</gene>
<feature type="chain" id="PRO_5026134858" evidence="2">
    <location>
        <begin position="22"/>
        <end position="323"/>
    </location>
</feature>
<evidence type="ECO:0000313" key="3">
    <source>
        <dbReference type="EMBL" id="QJC56454.1"/>
    </source>
</evidence>
<dbReference type="Pfam" id="PF03480">
    <property type="entry name" value="DctP"/>
    <property type="match status" value="1"/>
</dbReference>
<keyword evidence="4" id="KW-1185">Reference proteome</keyword>
<dbReference type="PANTHER" id="PTHR33376:SF4">
    <property type="entry name" value="SIALIC ACID-BINDING PERIPLASMIC PROTEIN SIAP"/>
    <property type="match status" value="1"/>
</dbReference>
<dbReference type="NCBIfam" id="NF037995">
    <property type="entry name" value="TRAP_S1"/>
    <property type="match status" value="1"/>
</dbReference>
<dbReference type="InterPro" id="IPR038404">
    <property type="entry name" value="TRAP_DctP_sf"/>
</dbReference>
<dbReference type="InterPro" id="IPR018389">
    <property type="entry name" value="DctP_fam"/>
</dbReference>
<accession>A0A6H2HA33</accession>
<protein>
    <submittedName>
        <fullName evidence="3">Solute-binding protein</fullName>
    </submittedName>
</protein>
<dbReference type="PANTHER" id="PTHR33376">
    <property type="match status" value="1"/>
</dbReference>
<proteinExistence type="predicted"/>
<organism evidence="3 4">
    <name type="scientific">Polaromonas vacuolata</name>
    <dbReference type="NCBI Taxonomy" id="37448"/>
    <lineage>
        <taxon>Bacteria</taxon>
        <taxon>Pseudomonadati</taxon>
        <taxon>Pseudomonadota</taxon>
        <taxon>Betaproteobacteria</taxon>
        <taxon>Burkholderiales</taxon>
        <taxon>Comamonadaceae</taxon>
        <taxon>Polaromonas</taxon>
    </lineage>
</organism>
<feature type="signal peptide" evidence="2">
    <location>
        <begin position="1"/>
        <end position="21"/>
    </location>
</feature>
<evidence type="ECO:0000313" key="4">
    <source>
        <dbReference type="Proteomes" id="UP000502041"/>
    </source>
</evidence>
<dbReference type="CDD" id="cd13602">
    <property type="entry name" value="PBP2_TRAP_BpDctp6_7"/>
    <property type="match status" value="1"/>
</dbReference>
<reference evidence="3 4" key="1">
    <citation type="submission" date="2020-04" db="EMBL/GenBank/DDBJ databases">
        <title>Complete genome of a Psychrophilic, Marine, Gas Vacuolate Bacterium Polaromonas vacuolata KCTC 22033T.</title>
        <authorList>
            <person name="Hwang K."/>
            <person name="Kim K.M."/>
        </authorList>
    </citation>
    <scope>NUCLEOTIDE SEQUENCE [LARGE SCALE GENOMIC DNA]</scope>
    <source>
        <strain evidence="3 4">KCTC 22033</strain>
    </source>
</reference>
<sequence>MKLLSMTLACAATLATPFAHAQANWDLPTGYASNTFQTENVQQFADDVAKATGGKLKITVHSGASLYKMPEIKRAVQTGQTQAGEFILSGLSNENPLFGIDSIPFLATSYDQAQKLYTAAKPATEKLLADQGMKLLFSVPWPGQSLYSVKPITTMDDFKGTKMRAYNPATTKIAQLAKAQPVTIQLAELGQALATGAAENFLTSSASGMDSKLYEQTKYFYIVNAWLPRNATVVNKKVFEALDKTTQDAVLAAAKAAEARGWAASRSKDAAYVKDLTKNGMTVAQPTEAVRAGLSKIGDTMIQDWLKSAGSEGKTIIDAYKKM</sequence>
<dbReference type="RefSeq" id="WP_168922152.1">
    <property type="nucleotide sequence ID" value="NZ_CP051461.1"/>
</dbReference>
<dbReference type="AlphaFoldDB" id="A0A6H2HA33"/>
<dbReference type="GO" id="GO:0055085">
    <property type="term" value="P:transmembrane transport"/>
    <property type="evidence" value="ECO:0007669"/>
    <property type="project" value="InterPro"/>
</dbReference>
<name>A0A6H2HA33_9BURK</name>
<dbReference type="Proteomes" id="UP000502041">
    <property type="component" value="Chromosome"/>
</dbReference>